<dbReference type="Pfam" id="PF13602">
    <property type="entry name" value="ADH_zinc_N_2"/>
    <property type="match status" value="1"/>
</dbReference>
<name>S8DMZ0_9LAMI</name>
<dbReference type="AlphaFoldDB" id="S8DMZ0"/>
<proteinExistence type="predicted"/>
<accession>S8DMZ0</accession>
<comment type="caution">
    <text evidence="1">The sequence shown here is derived from an EMBL/GenBank/DDBJ whole genome shotgun (WGS) entry which is preliminary data.</text>
</comment>
<evidence type="ECO:0008006" key="3">
    <source>
        <dbReference type="Google" id="ProtNLM"/>
    </source>
</evidence>
<dbReference type="PANTHER" id="PTHR43677:SF4">
    <property type="entry name" value="QUINONE OXIDOREDUCTASE-LIKE PROTEIN 2"/>
    <property type="match status" value="1"/>
</dbReference>
<sequence length="79" mass="9108">NWTVHGFYWGSYRIHEPHVLEESLNEILSWVAKGLISVNISHSFSLREANLAFAAIKRRQVIGKVVITFDDQREAKSKL</sequence>
<dbReference type="GO" id="GO:0016491">
    <property type="term" value="F:oxidoreductase activity"/>
    <property type="evidence" value="ECO:0007669"/>
    <property type="project" value="TreeGrafter"/>
</dbReference>
<dbReference type="OrthoDB" id="10257049at2759"/>
<feature type="non-terminal residue" evidence="1">
    <location>
        <position position="1"/>
    </location>
</feature>
<keyword evidence="2" id="KW-1185">Reference proteome</keyword>
<dbReference type="Gene3D" id="3.90.180.10">
    <property type="entry name" value="Medium-chain alcohol dehydrogenases, catalytic domain"/>
    <property type="match status" value="1"/>
</dbReference>
<reference evidence="1 2" key="1">
    <citation type="journal article" date="2013" name="BMC Genomics">
        <title>The miniature genome of a carnivorous plant Genlisea aurea contains a low number of genes and short non-coding sequences.</title>
        <authorList>
            <person name="Leushkin E.V."/>
            <person name="Sutormin R.A."/>
            <person name="Nabieva E.R."/>
            <person name="Penin A.A."/>
            <person name="Kondrashov A.S."/>
            <person name="Logacheva M.D."/>
        </authorList>
    </citation>
    <scope>NUCLEOTIDE SEQUENCE [LARGE SCALE GENOMIC DNA]</scope>
</reference>
<dbReference type="EMBL" id="AUSU01007096">
    <property type="protein sequence ID" value="EPS61077.1"/>
    <property type="molecule type" value="Genomic_DNA"/>
</dbReference>
<organism evidence="1 2">
    <name type="scientific">Genlisea aurea</name>
    <dbReference type="NCBI Taxonomy" id="192259"/>
    <lineage>
        <taxon>Eukaryota</taxon>
        <taxon>Viridiplantae</taxon>
        <taxon>Streptophyta</taxon>
        <taxon>Embryophyta</taxon>
        <taxon>Tracheophyta</taxon>
        <taxon>Spermatophyta</taxon>
        <taxon>Magnoliopsida</taxon>
        <taxon>eudicotyledons</taxon>
        <taxon>Gunneridae</taxon>
        <taxon>Pentapetalae</taxon>
        <taxon>asterids</taxon>
        <taxon>lamiids</taxon>
        <taxon>Lamiales</taxon>
        <taxon>Lentibulariaceae</taxon>
        <taxon>Genlisea</taxon>
    </lineage>
</organism>
<dbReference type="PANTHER" id="PTHR43677">
    <property type="entry name" value="SHORT-CHAIN DEHYDROGENASE/REDUCTASE"/>
    <property type="match status" value="1"/>
</dbReference>
<protein>
    <recommendedName>
        <fullName evidence="3">Alcohol dehydrogenase-like C-terminal domain-containing protein</fullName>
    </recommendedName>
</protein>
<gene>
    <name evidence="1" type="ORF">M569_13723</name>
</gene>
<dbReference type="Proteomes" id="UP000015453">
    <property type="component" value="Unassembled WGS sequence"/>
</dbReference>
<evidence type="ECO:0000313" key="2">
    <source>
        <dbReference type="Proteomes" id="UP000015453"/>
    </source>
</evidence>
<evidence type="ECO:0000313" key="1">
    <source>
        <dbReference type="EMBL" id="EPS61077.1"/>
    </source>
</evidence>
<dbReference type="InterPro" id="IPR051397">
    <property type="entry name" value="Zn-ADH-like_protein"/>
</dbReference>